<evidence type="ECO:0000313" key="8">
    <source>
        <dbReference type="WBParaSite" id="nRc.2.0.1.t34538-RA"/>
    </source>
</evidence>
<keyword evidence="3" id="KW-0554">One-carbon metabolism</keyword>
<dbReference type="GO" id="GO:0004329">
    <property type="term" value="F:formate-tetrahydrofolate ligase activity"/>
    <property type="evidence" value="ECO:0007669"/>
    <property type="project" value="UniProtKB-EC"/>
</dbReference>
<dbReference type="SUPFAM" id="SSF52540">
    <property type="entry name" value="P-loop containing nucleoside triphosphate hydrolases"/>
    <property type="match status" value="1"/>
</dbReference>
<dbReference type="Gene3D" id="3.40.50.300">
    <property type="entry name" value="P-loop containing nucleotide triphosphate hydrolases"/>
    <property type="match status" value="1"/>
</dbReference>
<dbReference type="InterPro" id="IPR000559">
    <property type="entry name" value="Formate_THF_ligase"/>
</dbReference>
<keyword evidence="7" id="KW-1185">Reference proteome</keyword>
<dbReference type="GO" id="GO:0005524">
    <property type="term" value="F:ATP binding"/>
    <property type="evidence" value="ECO:0007669"/>
    <property type="project" value="UniProtKB-KW"/>
</dbReference>
<protein>
    <recommendedName>
        <fullName evidence="2">formate--tetrahydrofolate ligase</fullName>
        <ecNumber evidence="2">6.3.4.3</ecNumber>
    </recommendedName>
</protein>
<keyword evidence="6" id="KW-0067">ATP-binding</keyword>
<dbReference type="InterPro" id="IPR020628">
    <property type="entry name" value="Formate_THF_ligase_CS"/>
</dbReference>
<evidence type="ECO:0000256" key="6">
    <source>
        <dbReference type="ARBA" id="ARBA00022840"/>
    </source>
</evidence>
<sequence length="296" mass="32091">MVVGQNTEKEPVTVDDLGVTGALTVLMKDALKPNLMQTLEGTPAFVHAGPFANIAHGNSSILADKLALKLVGAGGFVVTEAGFASFLVDLRTSKSAMTSRCRYSGLQPNAVVLVATVRALKMHGGGPKVTAGAPLPKAYVAQDLPLLEKGCCNLARHIQNLSKFGVPVVVAINKFSSDTQEELDFLREFSLKEGAFDAVLCSHWSEGGRGALQLAAAVEKACSENTSKNFRFLYPLESTIREKIEIIAKVSRVIFKFSARSRDILVSRRKIIDFLLKNSRNENDDHVIVKLHDQIT</sequence>
<evidence type="ECO:0000256" key="4">
    <source>
        <dbReference type="ARBA" id="ARBA00022598"/>
    </source>
</evidence>
<name>A0A915K9G7_ROMCU</name>
<dbReference type="Proteomes" id="UP000887565">
    <property type="component" value="Unplaced"/>
</dbReference>
<dbReference type="WBParaSite" id="nRc.2.0.1.t34538-RA">
    <property type="protein sequence ID" value="nRc.2.0.1.t34538-RA"/>
    <property type="gene ID" value="nRc.2.0.1.g34538"/>
</dbReference>
<reference evidence="8" key="1">
    <citation type="submission" date="2022-11" db="UniProtKB">
        <authorList>
            <consortium name="WormBaseParasite"/>
        </authorList>
    </citation>
    <scope>IDENTIFICATION</scope>
</reference>
<keyword evidence="5" id="KW-0547">Nucleotide-binding</keyword>
<comment type="pathway">
    <text evidence="1">One-carbon metabolism; tetrahydrofolate interconversion.</text>
</comment>
<evidence type="ECO:0000256" key="1">
    <source>
        <dbReference type="ARBA" id="ARBA00004777"/>
    </source>
</evidence>
<organism evidence="7 8">
    <name type="scientific">Romanomermis culicivorax</name>
    <name type="common">Nematode worm</name>
    <dbReference type="NCBI Taxonomy" id="13658"/>
    <lineage>
        <taxon>Eukaryota</taxon>
        <taxon>Metazoa</taxon>
        <taxon>Ecdysozoa</taxon>
        <taxon>Nematoda</taxon>
        <taxon>Enoplea</taxon>
        <taxon>Dorylaimia</taxon>
        <taxon>Mermithida</taxon>
        <taxon>Mermithoidea</taxon>
        <taxon>Mermithidae</taxon>
        <taxon>Romanomermis</taxon>
    </lineage>
</organism>
<evidence type="ECO:0000256" key="5">
    <source>
        <dbReference type="ARBA" id="ARBA00022741"/>
    </source>
</evidence>
<evidence type="ECO:0000256" key="3">
    <source>
        <dbReference type="ARBA" id="ARBA00022563"/>
    </source>
</evidence>
<proteinExistence type="predicted"/>
<evidence type="ECO:0000313" key="7">
    <source>
        <dbReference type="Proteomes" id="UP000887565"/>
    </source>
</evidence>
<accession>A0A915K9G7</accession>
<dbReference type="PROSITE" id="PS00722">
    <property type="entry name" value="FTHFS_2"/>
    <property type="match status" value="1"/>
</dbReference>
<dbReference type="InterPro" id="IPR027417">
    <property type="entry name" value="P-loop_NTPase"/>
</dbReference>
<keyword evidence="4" id="KW-0436">Ligase</keyword>
<dbReference type="Pfam" id="PF01268">
    <property type="entry name" value="FTHFS"/>
    <property type="match status" value="1"/>
</dbReference>
<evidence type="ECO:0000256" key="2">
    <source>
        <dbReference type="ARBA" id="ARBA00012295"/>
    </source>
</evidence>
<dbReference type="GO" id="GO:0006730">
    <property type="term" value="P:one-carbon metabolic process"/>
    <property type="evidence" value="ECO:0007669"/>
    <property type="project" value="UniProtKB-KW"/>
</dbReference>
<dbReference type="FunFam" id="3.40.50.300:FF:001859">
    <property type="entry name" value="Formate--tetrahydrofolate ligase"/>
    <property type="match status" value="1"/>
</dbReference>
<dbReference type="EC" id="6.3.4.3" evidence="2"/>
<dbReference type="AlphaFoldDB" id="A0A915K9G7"/>